<dbReference type="FunFam" id="3.60.40.10:FF:000060">
    <property type="entry name" value="Protein phosphatase 2c"/>
    <property type="match status" value="1"/>
</dbReference>
<name>A0A8K0P9V7_LADFU</name>
<evidence type="ECO:0000259" key="6">
    <source>
        <dbReference type="PROSITE" id="PS51746"/>
    </source>
</evidence>
<dbReference type="CDD" id="cd00143">
    <property type="entry name" value="PP2Cc"/>
    <property type="match status" value="1"/>
</dbReference>
<keyword evidence="2 4" id="KW-0378">Hydrolase</keyword>
<dbReference type="SMART" id="SM00332">
    <property type="entry name" value="PP2Cc"/>
    <property type="match status" value="1"/>
</dbReference>
<evidence type="ECO:0000256" key="1">
    <source>
        <dbReference type="ARBA" id="ARBA00022723"/>
    </source>
</evidence>
<comment type="caution">
    <text evidence="7">The sequence shown here is derived from an EMBL/GenBank/DDBJ whole genome shotgun (WGS) entry which is preliminary data.</text>
</comment>
<feature type="region of interest" description="Disordered" evidence="5">
    <location>
        <begin position="412"/>
        <end position="449"/>
    </location>
</feature>
<feature type="compositionally biased region" description="Basic and acidic residues" evidence="5">
    <location>
        <begin position="463"/>
        <end position="491"/>
    </location>
</feature>
<proteinExistence type="inferred from homology"/>
<accession>A0A8K0P9V7</accession>
<evidence type="ECO:0000313" key="7">
    <source>
        <dbReference type="EMBL" id="KAG8235939.1"/>
    </source>
</evidence>
<dbReference type="InterPro" id="IPR001932">
    <property type="entry name" value="PPM-type_phosphatase-like_dom"/>
</dbReference>
<dbReference type="Pfam" id="PF00481">
    <property type="entry name" value="PP2C"/>
    <property type="match status" value="1"/>
</dbReference>
<sequence length="779" mass="86454">MAPTIGVNLRVTGHCNQGGRKHMEDMFSVAYQQTEDEKDLEYAYFGIFDGHGGREAASFAKEHLMDSIVSQKKFWSDDDEDVLKAIRDGFIATHYAMWRELEKWPKTLSGLPSTSGTTASIAFIRKGKIYIGHVGDSSVVIGYQNKGESEWKAKSLTRDHKPESEDETDRIRQCGGKVLYKSGVPRVVWNRPRIGHKGPVRRSTHIDEIPFLAVARSLGDLWSYNSTLNQFVVSPEPDVEVIPIDISRHRCLILGTDGLWNMLSPQSAVDVVHTTEYHNVRYAVSSSHNLNWINPSKRLVDTALAKWSCSKLIADNTSVVTLMLDPPGPPIAQVLRKQHVSQSHNIQEQPQPGAVPVSSPQNHISSQVIDGSIRAVTSETVSIEEENTNGSAYSSNASTGGVVIFTRYPTPHQQPLEPIKKSERAASNAQSLHLERLSRDSSPPAMEGSGRVCEVANILHDPHCSRKHEPPPCKKMKDAPQEKKSEEEKGDNPPPVDTCENNPEIQSNEVSSSLCGSEVLVEAVKEMECKTLCNKSTHSMEVSEKHKGCWLLRRRTRSEERYQSLMKKSETISVLSEYVPWSTATSQKQVVNGVRRRLLSTGDLGKVGGLSSKFASLSNSQRCCRQHLGHSISKGDRRRTVITPRRGRSRPLDSCTVAAQSVRHGLQEVILNKPVMDPSTSSEMSSMTKDEISSSRLSTLMKSCCVVLQRQPQLSTLISIRRQSRKKRNSISIRQNAISKSASRPQVHCNSVGGIGAWVDNSCTQQGSMVTRSRKKDEA</sequence>
<dbReference type="SUPFAM" id="SSF81606">
    <property type="entry name" value="PP2C-like"/>
    <property type="match status" value="1"/>
</dbReference>
<dbReference type="InterPro" id="IPR015655">
    <property type="entry name" value="PP2C"/>
</dbReference>
<feature type="compositionally biased region" description="Polar residues" evidence="5">
    <location>
        <begin position="730"/>
        <end position="744"/>
    </location>
</feature>
<dbReference type="PANTHER" id="PTHR47992">
    <property type="entry name" value="PROTEIN PHOSPHATASE"/>
    <property type="match status" value="1"/>
</dbReference>
<dbReference type="Gene3D" id="3.60.40.10">
    <property type="entry name" value="PPM-type phosphatase domain"/>
    <property type="match status" value="1"/>
</dbReference>
<dbReference type="PROSITE" id="PS01032">
    <property type="entry name" value="PPM_1"/>
    <property type="match status" value="1"/>
</dbReference>
<dbReference type="GO" id="GO:0046872">
    <property type="term" value="F:metal ion binding"/>
    <property type="evidence" value="ECO:0007669"/>
    <property type="project" value="UniProtKB-KW"/>
</dbReference>
<comment type="similarity">
    <text evidence="4">Belongs to the PP2C family.</text>
</comment>
<feature type="region of interest" description="Disordered" evidence="5">
    <location>
        <begin position="721"/>
        <end position="747"/>
    </location>
</feature>
<feature type="compositionally biased region" description="Polar residues" evidence="5">
    <location>
        <begin position="499"/>
        <end position="511"/>
    </location>
</feature>
<organism evidence="7 8">
    <name type="scientific">Ladona fulva</name>
    <name type="common">Scarce chaser dragonfly</name>
    <name type="synonym">Libellula fulva</name>
    <dbReference type="NCBI Taxonomy" id="123851"/>
    <lineage>
        <taxon>Eukaryota</taxon>
        <taxon>Metazoa</taxon>
        <taxon>Ecdysozoa</taxon>
        <taxon>Arthropoda</taxon>
        <taxon>Hexapoda</taxon>
        <taxon>Insecta</taxon>
        <taxon>Pterygota</taxon>
        <taxon>Palaeoptera</taxon>
        <taxon>Odonata</taxon>
        <taxon>Epiprocta</taxon>
        <taxon>Anisoptera</taxon>
        <taxon>Libelluloidea</taxon>
        <taxon>Libellulidae</taxon>
        <taxon>Ladona</taxon>
    </lineage>
</organism>
<evidence type="ECO:0000256" key="2">
    <source>
        <dbReference type="ARBA" id="ARBA00022801"/>
    </source>
</evidence>
<keyword evidence="8" id="KW-1185">Reference proteome</keyword>
<dbReference type="PROSITE" id="PS51746">
    <property type="entry name" value="PPM_2"/>
    <property type="match status" value="1"/>
</dbReference>
<dbReference type="Proteomes" id="UP000792457">
    <property type="component" value="Unassembled WGS sequence"/>
</dbReference>
<dbReference type="InterPro" id="IPR036457">
    <property type="entry name" value="PPM-type-like_dom_sf"/>
</dbReference>
<dbReference type="OrthoDB" id="10025511at2759"/>
<keyword evidence="3 4" id="KW-0904">Protein phosphatase</keyword>
<reference evidence="7" key="2">
    <citation type="submission" date="2017-10" db="EMBL/GenBank/DDBJ databases">
        <title>Ladona fulva Genome sequencing and assembly.</title>
        <authorList>
            <person name="Murali S."/>
            <person name="Richards S."/>
            <person name="Bandaranaike D."/>
            <person name="Bellair M."/>
            <person name="Blankenburg K."/>
            <person name="Chao H."/>
            <person name="Dinh H."/>
            <person name="Doddapaneni H."/>
            <person name="Dugan-Rocha S."/>
            <person name="Elkadiri S."/>
            <person name="Gnanaolivu R."/>
            <person name="Hernandez B."/>
            <person name="Skinner E."/>
            <person name="Javaid M."/>
            <person name="Lee S."/>
            <person name="Li M."/>
            <person name="Ming W."/>
            <person name="Munidasa M."/>
            <person name="Muniz J."/>
            <person name="Nguyen L."/>
            <person name="Hughes D."/>
            <person name="Osuji N."/>
            <person name="Pu L.-L."/>
            <person name="Puazo M."/>
            <person name="Qu C."/>
            <person name="Quiroz J."/>
            <person name="Raj R."/>
            <person name="Weissenberger G."/>
            <person name="Xin Y."/>
            <person name="Zou X."/>
            <person name="Han Y."/>
            <person name="Worley K."/>
            <person name="Muzny D."/>
            <person name="Gibbs R."/>
        </authorList>
    </citation>
    <scope>NUCLEOTIDE SEQUENCE</scope>
    <source>
        <strain evidence="7">Sampled in the wild</strain>
    </source>
</reference>
<protein>
    <recommendedName>
        <fullName evidence="6">PPM-type phosphatase domain-containing protein</fullName>
    </recommendedName>
</protein>
<feature type="region of interest" description="Disordered" evidence="5">
    <location>
        <begin position="463"/>
        <end position="511"/>
    </location>
</feature>
<gene>
    <name evidence="7" type="ORF">J437_LFUL017164</name>
</gene>
<evidence type="ECO:0000256" key="3">
    <source>
        <dbReference type="ARBA" id="ARBA00022912"/>
    </source>
</evidence>
<dbReference type="InterPro" id="IPR000222">
    <property type="entry name" value="PP2C_BS"/>
</dbReference>
<feature type="domain" description="PPM-type phosphatase" evidence="6">
    <location>
        <begin position="10"/>
        <end position="324"/>
    </location>
</feature>
<feature type="region of interest" description="Disordered" evidence="5">
    <location>
        <begin position="340"/>
        <end position="362"/>
    </location>
</feature>
<reference evidence="7" key="1">
    <citation type="submission" date="2013-04" db="EMBL/GenBank/DDBJ databases">
        <authorList>
            <person name="Qu J."/>
            <person name="Murali S.C."/>
            <person name="Bandaranaike D."/>
            <person name="Bellair M."/>
            <person name="Blankenburg K."/>
            <person name="Chao H."/>
            <person name="Dinh H."/>
            <person name="Doddapaneni H."/>
            <person name="Downs B."/>
            <person name="Dugan-Rocha S."/>
            <person name="Elkadiri S."/>
            <person name="Gnanaolivu R.D."/>
            <person name="Hernandez B."/>
            <person name="Javaid M."/>
            <person name="Jayaseelan J.C."/>
            <person name="Lee S."/>
            <person name="Li M."/>
            <person name="Ming W."/>
            <person name="Munidasa M."/>
            <person name="Muniz J."/>
            <person name="Nguyen L."/>
            <person name="Ongeri F."/>
            <person name="Osuji N."/>
            <person name="Pu L.-L."/>
            <person name="Puazo M."/>
            <person name="Qu C."/>
            <person name="Quiroz J."/>
            <person name="Raj R."/>
            <person name="Weissenberger G."/>
            <person name="Xin Y."/>
            <person name="Zou X."/>
            <person name="Han Y."/>
            <person name="Richards S."/>
            <person name="Worley K."/>
            <person name="Muzny D."/>
            <person name="Gibbs R."/>
        </authorList>
    </citation>
    <scope>NUCLEOTIDE SEQUENCE</scope>
    <source>
        <strain evidence="7">Sampled in the wild</strain>
    </source>
</reference>
<dbReference type="AlphaFoldDB" id="A0A8K0P9V7"/>
<evidence type="ECO:0000256" key="4">
    <source>
        <dbReference type="RuleBase" id="RU003465"/>
    </source>
</evidence>
<evidence type="ECO:0000256" key="5">
    <source>
        <dbReference type="SAM" id="MobiDB-lite"/>
    </source>
</evidence>
<evidence type="ECO:0000313" key="8">
    <source>
        <dbReference type="Proteomes" id="UP000792457"/>
    </source>
</evidence>
<keyword evidence="1" id="KW-0479">Metal-binding</keyword>
<dbReference type="EMBL" id="KZ308969">
    <property type="protein sequence ID" value="KAG8235939.1"/>
    <property type="molecule type" value="Genomic_DNA"/>
</dbReference>
<feature type="compositionally biased region" description="Polar residues" evidence="5">
    <location>
        <begin position="340"/>
        <end position="350"/>
    </location>
</feature>
<dbReference type="GO" id="GO:0004722">
    <property type="term" value="F:protein serine/threonine phosphatase activity"/>
    <property type="evidence" value="ECO:0007669"/>
    <property type="project" value="InterPro"/>
</dbReference>